<dbReference type="SUPFAM" id="SSF46458">
    <property type="entry name" value="Globin-like"/>
    <property type="match status" value="1"/>
</dbReference>
<dbReference type="Gene3D" id="1.10.490.10">
    <property type="entry name" value="Globins"/>
    <property type="match status" value="1"/>
</dbReference>
<accession>A0A2S2CN94</accession>
<dbReference type="KEGG" id="azz:DEW08_06690"/>
<dbReference type="AlphaFoldDB" id="A0A2S2CN94"/>
<dbReference type="Pfam" id="PF11563">
    <property type="entry name" value="Protoglobin"/>
    <property type="match status" value="1"/>
</dbReference>
<organism evidence="3 4">
    <name type="scientific">Azospirillum thermophilum</name>
    <dbReference type="NCBI Taxonomy" id="2202148"/>
    <lineage>
        <taxon>Bacteria</taxon>
        <taxon>Pseudomonadati</taxon>
        <taxon>Pseudomonadota</taxon>
        <taxon>Alphaproteobacteria</taxon>
        <taxon>Rhodospirillales</taxon>
        <taxon>Azospirillaceae</taxon>
        <taxon>Azospirillum</taxon>
    </lineage>
</organism>
<name>A0A2S2CN94_9PROT</name>
<feature type="region of interest" description="Disordered" evidence="1">
    <location>
        <begin position="258"/>
        <end position="303"/>
    </location>
</feature>
<dbReference type="Proteomes" id="UP000245629">
    <property type="component" value="Chromosome 2"/>
</dbReference>
<dbReference type="GO" id="GO:0020037">
    <property type="term" value="F:heme binding"/>
    <property type="evidence" value="ECO:0007669"/>
    <property type="project" value="InterPro"/>
</dbReference>
<reference evidence="4" key="1">
    <citation type="submission" date="2018-05" db="EMBL/GenBank/DDBJ databases">
        <title>Azospirillum thermophila sp. nov., a novel isolated from hot spring.</title>
        <authorList>
            <person name="Zhao Z."/>
        </authorList>
    </citation>
    <scope>NUCLEOTIDE SEQUENCE [LARGE SCALE GENOMIC DNA]</scope>
    <source>
        <strain evidence="4">CFH 70021</strain>
    </source>
</reference>
<sequence>MKMWTQTSAPWGAILDYLEIDEDTAALVRSSKAAIMPVLADILDEFYRRTPQRPELAPLFARASTVDAVKAAQIRHWDLLFDGAFDGSYRASVVRIGTAHQAIDLPIEWYVSSHAFVLGELLDRVIRGDARVFQTKTRRTERARLVKALTGSALLDMAFAIAAHTGEAVRGQRAEAERMVENIDRQVADTVDTVTAFTAALADSARSMTDAAAAVDRDTDAAAAAANSVLASAQTVAAAAEELHASIAEISVQVGGAASTSREAVARMRGRGTSSGGWGRPPRRSDRSCRSSAPSPRRPTFWR</sequence>
<evidence type="ECO:0000313" key="4">
    <source>
        <dbReference type="Proteomes" id="UP000245629"/>
    </source>
</evidence>
<dbReference type="EMBL" id="CP029353">
    <property type="protein sequence ID" value="AWK85981.1"/>
    <property type="molecule type" value="Genomic_DNA"/>
</dbReference>
<proteinExistence type="predicted"/>
<gene>
    <name evidence="3" type="ORF">DEW08_06690</name>
</gene>
<evidence type="ECO:0000313" key="3">
    <source>
        <dbReference type="EMBL" id="AWK85981.1"/>
    </source>
</evidence>
<dbReference type="InterPro" id="IPR039379">
    <property type="entry name" value="Protoglobin_sensor_dom"/>
</dbReference>
<feature type="compositionally biased region" description="Low complexity" evidence="1">
    <location>
        <begin position="290"/>
        <end position="303"/>
    </location>
</feature>
<dbReference type="CDD" id="cd01068">
    <property type="entry name" value="globin_sensor"/>
    <property type="match status" value="1"/>
</dbReference>
<dbReference type="GO" id="GO:0019825">
    <property type="term" value="F:oxygen binding"/>
    <property type="evidence" value="ECO:0007669"/>
    <property type="project" value="InterPro"/>
</dbReference>
<dbReference type="InterPro" id="IPR009050">
    <property type="entry name" value="Globin-like_sf"/>
</dbReference>
<dbReference type="InterPro" id="IPR044398">
    <property type="entry name" value="Globin-sensor_dom"/>
</dbReference>
<protein>
    <recommendedName>
        <fullName evidence="2">Globin-sensor domain-containing protein</fullName>
    </recommendedName>
</protein>
<feature type="domain" description="Globin-sensor" evidence="2">
    <location>
        <begin position="14"/>
        <end position="165"/>
    </location>
</feature>
<keyword evidence="4" id="KW-1185">Reference proteome</keyword>
<evidence type="ECO:0000259" key="2">
    <source>
        <dbReference type="Pfam" id="PF11563"/>
    </source>
</evidence>
<dbReference type="InterPro" id="IPR012292">
    <property type="entry name" value="Globin/Proto"/>
</dbReference>
<evidence type="ECO:0000256" key="1">
    <source>
        <dbReference type="SAM" id="MobiDB-lite"/>
    </source>
</evidence>